<dbReference type="AlphaFoldDB" id="A0A7W6NCJ3"/>
<sequence length="377" mass="40774">MAMGLGLIGTGFMGKAHALAYRQAGAVFGDLPEVRLALICDTPADKATEMARQFGFSGARDNWRELVTAPEVDIVSITAPNGLHCEMALAAIAAGKHVHCEKPMALTLSDAQAMQTAAEQAGVRTMVGYNYIHNPAVQHARRLIEAGEIGRTVHFRGWVDEDYQADPELAWTWRAKRADAGLGALGDLGCHLVSMSHVLLGPIDSLVADTQIIHPTRPLASGSGRAAVENEDAASALVHYANGAQGTLCTSRSAWGRKNRLDWEVHGTKGMITFSQERMNELRLYRNQGTPGLQGFSTILTGPAHEPYGAFCPAPGHQLGFGDLKTIEVAQFLRRIAANEPCFPNFTDALSFERVIHAIDLSAREGRRVSLNEDLRS</sequence>
<dbReference type="GO" id="GO:0000166">
    <property type="term" value="F:nucleotide binding"/>
    <property type="evidence" value="ECO:0007669"/>
    <property type="project" value="InterPro"/>
</dbReference>
<reference evidence="4 5" key="1">
    <citation type="submission" date="2020-08" db="EMBL/GenBank/DDBJ databases">
        <title>Genomic Encyclopedia of Type Strains, Phase IV (KMG-IV): sequencing the most valuable type-strain genomes for metagenomic binning, comparative biology and taxonomic classification.</title>
        <authorList>
            <person name="Goeker M."/>
        </authorList>
    </citation>
    <scope>NUCLEOTIDE SEQUENCE [LARGE SCALE GENOMIC DNA]</scope>
    <source>
        <strain evidence="4 5">DSM 23447</strain>
    </source>
</reference>
<evidence type="ECO:0000313" key="5">
    <source>
        <dbReference type="Proteomes" id="UP000547011"/>
    </source>
</evidence>
<dbReference type="Pfam" id="PF01408">
    <property type="entry name" value="GFO_IDH_MocA"/>
    <property type="match status" value="1"/>
</dbReference>
<dbReference type="InterPro" id="IPR055170">
    <property type="entry name" value="GFO_IDH_MocA-like_dom"/>
</dbReference>
<name>A0A7W6NCJ3_9HYPH</name>
<feature type="domain" description="GFO/IDH/MocA-like oxidoreductase" evidence="3">
    <location>
        <begin position="137"/>
        <end position="272"/>
    </location>
</feature>
<dbReference type="Proteomes" id="UP000547011">
    <property type="component" value="Unassembled WGS sequence"/>
</dbReference>
<dbReference type="RefSeq" id="WP_183311907.1">
    <property type="nucleotide sequence ID" value="NZ_JACIEW010000006.1"/>
</dbReference>
<feature type="domain" description="Gfo/Idh/MocA-like oxidoreductase N-terminal" evidence="2">
    <location>
        <begin position="5"/>
        <end position="129"/>
    </location>
</feature>
<dbReference type="InterPro" id="IPR050463">
    <property type="entry name" value="Gfo/Idh/MocA_oxidrdct_glycsds"/>
</dbReference>
<dbReference type="GO" id="GO:0016491">
    <property type="term" value="F:oxidoreductase activity"/>
    <property type="evidence" value="ECO:0007669"/>
    <property type="project" value="UniProtKB-KW"/>
</dbReference>
<dbReference type="PANTHER" id="PTHR43818">
    <property type="entry name" value="BCDNA.GH03377"/>
    <property type="match status" value="1"/>
</dbReference>
<evidence type="ECO:0000256" key="1">
    <source>
        <dbReference type="ARBA" id="ARBA00023002"/>
    </source>
</evidence>
<dbReference type="PANTHER" id="PTHR43818:SF11">
    <property type="entry name" value="BCDNA.GH03377"/>
    <property type="match status" value="1"/>
</dbReference>
<dbReference type="Gene3D" id="3.30.360.10">
    <property type="entry name" value="Dihydrodipicolinate Reductase, domain 2"/>
    <property type="match status" value="1"/>
</dbReference>
<keyword evidence="1" id="KW-0560">Oxidoreductase</keyword>
<keyword evidence="5" id="KW-1185">Reference proteome</keyword>
<evidence type="ECO:0000259" key="3">
    <source>
        <dbReference type="Pfam" id="PF22725"/>
    </source>
</evidence>
<gene>
    <name evidence="4" type="ORF">GGR20_002783</name>
</gene>
<protein>
    <submittedName>
        <fullName evidence="4">Putative dehydrogenase</fullName>
    </submittedName>
</protein>
<accession>A0A7W6NCJ3</accession>
<dbReference type="Pfam" id="PF22725">
    <property type="entry name" value="GFO_IDH_MocA_C3"/>
    <property type="match status" value="1"/>
</dbReference>
<evidence type="ECO:0000313" key="4">
    <source>
        <dbReference type="EMBL" id="MBB4053127.1"/>
    </source>
</evidence>
<dbReference type="Gene3D" id="3.40.50.720">
    <property type="entry name" value="NAD(P)-binding Rossmann-like Domain"/>
    <property type="match status" value="1"/>
</dbReference>
<proteinExistence type="predicted"/>
<dbReference type="SUPFAM" id="SSF55347">
    <property type="entry name" value="Glyceraldehyde-3-phosphate dehydrogenase-like, C-terminal domain"/>
    <property type="match status" value="1"/>
</dbReference>
<dbReference type="EMBL" id="JACIEW010000006">
    <property type="protein sequence ID" value="MBB4053127.1"/>
    <property type="molecule type" value="Genomic_DNA"/>
</dbReference>
<evidence type="ECO:0000259" key="2">
    <source>
        <dbReference type="Pfam" id="PF01408"/>
    </source>
</evidence>
<organism evidence="4 5">
    <name type="scientific">Devosia subaequoris</name>
    <dbReference type="NCBI Taxonomy" id="395930"/>
    <lineage>
        <taxon>Bacteria</taxon>
        <taxon>Pseudomonadati</taxon>
        <taxon>Pseudomonadota</taxon>
        <taxon>Alphaproteobacteria</taxon>
        <taxon>Hyphomicrobiales</taxon>
        <taxon>Devosiaceae</taxon>
        <taxon>Devosia</taxon>
    </lineage>
</organism>
<dbReference type="InterPro" id="IPR036291">
    <property type="entry name" value="NAD(P)-bd_dom_sf"/>
</dbReference>
<comment type="caution">
    <text evidence="4">The sequence shown here is derived from an EMBL/GenBank/DDBJ whole genome shotgun (WGS) entry which is preliminary data.</text>
</comment>
<dbReference type="SUPFAM" id="SSF51735">
    <property type="entry name" value="NAD(P)-binding Rossmann-fold domains"/>
    <property type="match status" value="1"/>
</dbReference>
<dbReference type="InterPro" id="IPR000683">
    <property type="entry name" value="Gfo/Idh/MocA-like_OxRdtase_N"/>
</dbReference>